<evidence type="ECO:0000313" key="2">
    <source>
        <dbReference type="Proteomes" id="UP000321291"/>
    </source>
</evidence>
<reference evidence="1 2" key="1">
    <citation type="journal article" date="2017" name="Int. J. Syst. Evol. Microbiol.">
        <title>Arachidicoccus ginsenosidivorans sp. nov., with ginsenoside-converting activity isolated from ginseng cultivating soil.</title>
        <authorList>
            <person name="Siddiqi M.Z."/>
            <person name="Aslam Z."/>
            <person name="Im W.T."/>
        </authorList>
    </citation>
    <scope>NUCLEOTIDE SEQUENCE [LARGE SCALE GENOMIC DNA]</scope>
    <source>
        <strain evidence="1 2">Gsoil 809</strain>
    </source>
</reference>
<dbReference type="Proteomes" id="UP000321291">
    <property type="component" value="Chromosome"/>
</dbReference>
<organism evidence="1 2">
    <name type="scientific">Arachidicoccus ginsenosidivorans</name>
    <dbReference type="NCBI Taxonomy" id="496057"/>
    <lineage>
        <taxon>Bacteria</taxon>
        <taxon>Pseudomonadati</taxon>
        <taxon>Bacteroidota</taxon>
        <taxon>Chitinophagia</taxon>
        <taxon>Chitinophagales</taxon>
        <taxon>Chitinophagaceae</taxon>
        <taxon>Arachidicoccus</taxon>
    </lineage>
</organism>
<proteinExistence type="predicted"/>
<dbReference type="EMBL" id="CP042434">
    <property type="protein sequence ID" value="QEC70703.1"/>
    <property type="molecule type" value="Genomic_DNA"/>
</dbReference>
<protein>
    <submittedName>
        <fullName evidence="1">Uncharacterized protein</fullName>
    </submittedName>
</protein>
<dbReference type="OrthoDB" id="634553at2"/>
<keyword evidence="2" id="KW-1185">Reference proteome</keyword>
<accession>A0A5B8VHQ0</accession>
<gene>
    <name evidence="1" type="ORF">FSB73_02345</name>
</gene>
<dbReference type="RefSeq" id="WP_146779965.1">
    <property type="nucleotide sequence ID" value="NZ_CP042434.1"/>
</dbReference>
<dbReference type="KEGG" id="agi:FSB73_02345"/>
<dbReference type="AlphaFoldDB" id="A0A5B8VHQ0"/>
<name>A0A5B8VHQ0_9BACT</name>
<evidence type="ECO:0000313" key="1">
    <source>
        <dbReference type="EMBL" id="QEC70703.1"/>
    </source>
</evidence>
<sequence length="150" mass="17134">MGNLKLSGDNNSILDLSVAKKYLVYVQDYPLTLDVAFPLFSWSLLFDDQHRFSGILSKITEEQLKNAALFNPLGNHLYQVKTDTTWQGYNLKRAATIRFESCSTQDLTKLASLISGRVPNCSTIIFYHLDSLTISKYSNDDLEKIYRTMH</sequence>